<dbReference type="EMBL" id="JBHSWE010000001">
    <property type="protein sequence ID" value="MFC6673556.1"/>
    <property type="molecule type" value="Genomic_DNA"/>
</dbReference>
<organism evidence="1 2">
    <name type="scientific">Marinobacterium aestuariivivens</name>
    <dbReference type="NCBI Taxonomy" id="1698799"/>
    <lineage>
        <taxon>Bacteria</taxon>
        <taxon>Pseudomonadati</taxon>
        <taxon>Pseudomonadota</taxon>
        <taxon>Gammaproteobacteria</taxon>
        <taxon>Oceanospirillales</taxon>
        <taxon>Oceanospirillaceae</taxon>
        <taxon>Marinobacterium</taxon>
    </lineage>
</organism>
<dbReference type="InterPro" id="IPR029033">
    <property type="entry name" value="His_PPase_superfam"/>
</dbReference>
<evidence type="ECO:0000313" key="2">
    <source>
        <dbReference type="Proteomes" id="UP001596422"/>
    </source>
</evidence>
<dbReference type="CDD" id="cd07067">
    <property type="entry name" value="HP_PGM_like"/>
    <property type="match status" value="1"/>
</dbReference>
<proteinExistence type="predicted"/>
<accession>A0ABW2A7N6</accession>
<dbReference type="Proteomes" id="UP001596422">
    <property type="component" value="Unassembled WGS sequence"/>
</dbReference>
<dbReference type="RefSeq" id="WP_379912027.1">
    <property type="nucleotide sequence ID" value="NZ_JBHSWE010000001.1"/>
</dbReference>
<dbReference type="Pfam" id="PF00300">
    <property type="entry name" value="His_Phos_1"/>
    <property type="match status" value="1"/>
</dbReference>
<protein>
    <submittedName>
        <fullName evidence="1">Phosphohistidine phosphatase SixA</fullName>
    </submittedName>
</protein>
<sequence>MSTSRIFLMRHGEAGFDAASDIERSLTARGLASLDRLVEREAQRFSPVSAILSSPYRRALQTAERVQKRLGVPLLEPDAAFTPDRSVADALEALERAPWQNLLLVSHQPLLGNLVATLVHGDARYPEPMMPGSLAIVELDWPAAGLGRLLARLDP</sequence>
<dbReference type="SMART" id="SM00855">
    <property type="entry name" value="PGAM"/>
    <property type="match status" value="1"/>
</dbReference>
<evidence type="ECO:0000313" key="1">
    <source>
        <dbReference type="EMBL" id="MFC6673556.1"/>
    </source>
</evidence>
<comment type="caution">
    <text evidence="1">The sequence shown here is derived from an EMBL/GenBank/DDBJ whole genome shotgun (WGS) entry which is preliminary data.</text>
</comment>
<dbReference type="SUPFAM" id="SSF53254">
    <property type="entry name" value="Phosphoglycerate mutase-like"/>
    <property type="match status" value="1"/>
</dbReference>
<dbReference type="Gene3D" id="3.40.50.1240">
    <property type="entry name" value="Phosphoglycerate mutase-like"/>
    <property type="match status" value="1"/>
</dbReference>
<dbReference type="NCBIfam" id="TIGR00249">
    <property type="entry name" value="sixA"/>
    <property type="match status" value="1"/>
</dbReference>
<reference evidence="2" key="1">
    <citation type="journal article" date="2019" name="Int. J. Syst. Evol. Microbiol.">
        <title>The Global Catalogue of Microorganisms (GCM) 10K type strain sequencing project: providing services to taxonomists for standard genome sequencing and annotation.</title>
        <authorList>
            <consortium name="The Broad Institute Genomics Platform"/>
            <consortium name="The Broad Institute Genome Sequencing Center for Infectious Disease"/>
            <person name="Wu L."/>
            <person name="Ma J."/>
        </authorList>
    </citation>
    <scope>NUCLEOTIDE SEQUENCE [LARGE SCALE GENOMIC DNA]</scope>
    <source>
        <strain evidence="2">NBRC 111756</strain>
    </source>
</reference>
<dbReference type="InterPro" id="IPR004449">
    <property type="entry name" value="SixA"/>
</dbReference>
<gene>
    <name evidence="1" type="primary">sixA</name>
    <name evidence="1" type="ORF">ACFQDL_28300</name>
</gene>
<name>A0ABW2A7N6_9GAMM</name>
<dbReference type="InterPro" id="IPR013078">
    <property type="entry name" value="His_Pase_superF_clade-1"/>
</dbReference>
<keyword evidence="2" id="KW-1185">Reference proteome</keyword>